<sequence>MSEPLHKQCFLALSMCLITVASAFKVHIVYVAMEEITEFTSCSLPA</sequence>
<dbReference type="EMBL" id="GBRH01162355">
    <property type="protein sequence ID" value="JAE35541.1"/>
    <property type="molecule type" value="Transcribed_RNA"/>
</dbReference>
<evidence type="ECO:0000313" key="2">
    <source>
        <dbReference type="EMBL" id="JAE35541.1"/>
    </source>
</evidence>
<dbReference type="AlphaFoldDB" id="A0A0A9HL13"/>
<proteinExistence type="predicted"/>
<accession>A0A0A9HL13</accession>
<protein>
    <submittedName>
        <fullName evidence="2">Uncharacterized protein</fullName>
    </submittedName>
</protein>
<feature type="signal peptide" evidence="1">
    <location>
        <begin position="1"/>
        <end position="23"/>
    </location>
</feature>
<organism evidence="2">
    <name type="scientific">Arundo donax</name>
    <name type="common">Giant reed</name>
    <name type="synonym">Donax arundinaceus</name>
    <dbReference type="NCBI Taxonomy" id="35708"/>
    <lineage>
        <taxon>Eukaryota</taxon>
        <taxon>Viridiplantae</taxon>
        <taxon>Streptophyta</taxon>
        <taxon>Embryophyta</taxon>
        <taxon>Tracheophyta</taxon>
        <taxon>Spermatophyta</taxon>
        <taxon>Magnoliopsida</taxon>
        <taxon>Liliopsida</taxon>
        <taxon>Poales</taxon>
        <taxon>Poaceae</taxon>
        <taxon>PACMAD clade</taxon>
        <taxon>Arundinoideae</taxon>
        <taxon>Arundineae</taxon>
        <taxon>Arundo</taxon>
    </lineage>
</organism>
<reference evidence="2" key="2">
    <citation type="journal article" date="2015" name="Data Brief">
        <title>Shoot transcriptome of the giant reed, Arundo donax.</title>
        <authorList>
            <person name="Barrero R.A."/>
            <person name="Guerrero F.D."/>
            <person name="Moolhuijzen P."/>
            <person name="Goolsby J.A."/>
            <person name="Tidwell J."/>
            <person name="Bellgard S.E."/>
            <person name="Bellgard M.I."/>
        </authorList>
    </citation>
    <scope>NUCLEOTIDE SEQUENCE</scope>
    <source>
        <tissue evidence="2">Shoot tissue taken approximately 20 cm above the soil surface</tissue>
    </source>
</reference>
<reference evidence="2" key="1">
    <citation type="submission" date="2014-09" db="EMBL/GenBank/DDBJ databases">
        <authorList>
            <person name="Magalhaes I.L.F."/>
            <person name="Oliveira U."/>
            <person name="Santos F.R."/>
            <person name="Vidigal T.H.D.A."/>
            <person name="Brescovit A.D."/>
            <person name="Santos A.J."/>
        </authorList>
    </citation>
    <scope>NUCLEOTIDE SEQUENCE</scope>
    <source>
        <tissue evidence="2">Shoot tissue taken approximately 20 cm above the soil surface</tissue>
    </source>
</reference>
<evidence type="ECO:0000256" key="1">
    <source>
        <dbReference type="SAM" id="SignalP"/>
    </source>
</evidence>
<name>A0A0A9HL13_ARUDO</name>
<feature type="chain" id="PRO_5002063062" evidence="1">
    <location>
        <begin position="24"/>
        <end position="46"/>
    </location>
</feature>
<keyword evidence="1" id="KW-0732">Signal</keyword>